<dbReference type="EMBL" id="VIKU02000002">
    <property type="protein sequence ID" value="NHF59654.1"/>
    <property type="molecule type" value="Genomic_DNA"/>
</dbReference>
<reference evidence="8" key="2">
    <citation type="submission" date="2020-03" db="EMBL/GenBank/DDBJ databases">
        <title>Flavobacteriaceae bacterium strain TP-CH-4, a member of the family Flavobacteriaceae isolated from a deep-sea seamount.</title>
        <authorList>
            <person name="Zhang D.-C."/>
        </authorList>
    </citation>
    <scope>NUCLEOTIDE SEQUENCE</scope>
    <source>
        <strain evidence="8">TP-CH-4</strain>
    </source>
</reference>
<feature type="transmembrane region" description="Helical" evidence="7">
    <location>
        <begin position="345"/>
        <end position="365"/>
    </location>
</feature>
<keyword evidence="6 7" id="KW-0472">Membrane</keyword>
<evidence type="ECO:0000256" key="4">
    <source>
        <dbReference type="ARBA" id="ARBA00022692"/>
    </source>
</evidence>
<dbReference type="PANTHER" id="PTHR43044">
    <property type="match status" value="1"/>
</dbReference>
<dbReference type="RefSeq" id="WP_152574145.1">
    <property type="nucleotide sequence ID" value="NZ_VIKU02000002.1"/>
</dbReference>
<comment type="similarity">
    <text evidence="2">Belongs to the NrfD family.</text>
</comment>
<sequence length="438" mass="49561">MKNYDDMVDDLAPRKYGKIGAAWIIFLILIIILGVIAYIDQLIKGQVVTNMRDYALWGIYISNFVFFVATSFVGSATVAFLRLTRKAWRTPLVRIAEIITVACITMAGITIMIDMARPDRLLNLIIHARLQSPITWDVIIIPTFLVISLLLLYFPLLPDFAILQKYFEVTKPKLSKWYGRLSLKWTGSDAQRALQAKSIRVVAALIFLAGILLQTVDAWLFSTTYRTGWDSTNFAPYFISGAFVAGVGALITVIYVVRWARKLEDYITDYHFDKMGKLLVLACLIYIYFNVNEYLIPAITAKKAEDAHLTTLFTGQYAPLFWLVTVVGLVLPTVVLLFKEGRKPLPMFLVGSIVVIASWWKRYIIITPTLLEPILPIQGVPESWHSYFPSVHEWAITLATLAMALLIITVLIRYLPAIPIQRTAEEQSIVGTFQEAKP</sequence>
<reference evidence="8" key="1">
    <citation type="submission" date="2019-07" db="EMBL/GenBank/DDBJ databases">
        <authorList>
            <person name="De-Chao Zhang Q."/>
        </authorList>
    </citation>
    <scope>NUCLEOTIDE SEQUENCE</scope>
    <source>
        <strain evidence="8">TP-CH-4</strain>
    </source>
</reference>
<feature type="transmembrane region" description="Helical" evidence="7">
    <location>
        <begin position="133"/>
        <end position="156"/>
    </location>
</feature>
<evidence type="ECO:0000256" key="7">
    <source>
        <dbReference type="SAM" id="Phobius"/>
    </source>
</evidence>
<keyword evidence="5 7" id="KW-1133">Transmembrane helix</keyword>
<keyword evidence="9" id="KW-1185">Reference proteome</keyword>
<evidence type="ECO:0000256" key="1">
    <source>
        <dbReference type="ARBA" id="ARBA00004651"/>
    </source>
</evidence>
<protein>
    <submittedName>
        <fullName evidence="8">Polysulfide reductase NrfD</fullName>
    </submittedName>
</protein>
<keyword evidence="3" id="KW-1003">Cell membrane</keyword>
<feature type="transmembrane region" description="Helical" evidence="7">
    <location>
        <begin position="278"/>
        <end position="300"/>
    </location>
</feature>
<feature type="transmembrane region" description="Helical" evidence="7">
    <location>
        <begin position="21"/>
        <end position="39"/>
    </location>
</feature>
<evidence type="ECO:0000256" key="6">
    <source>
        <dbReference type="ARBA" id="ARBA00023136"/>
    </source>
</evidence>
<name>A0A967ASP5_9FLAO</name>
<comment type="subcellular location">
    <subcellularLocation>
        <location evidence="1">Cell membrane</location>
        <topology evidence="1">Multi-pass membrane protein</topology>
    </subcellularLocation>
</comment>
<evidence type="ECO:0000256" key="2">
    <source>
        <dbReference type="ARBA" id="ARBA00008929"/>
    </source>
</evidence>
<feature type="transmembrane region" description="Helical" evidence="7">
    <location>
        <begin position="59"/>
        <end position="83"/>
    </location>
</feature>
<proteinExistence type="inferred from homology"/>
<dbReference type="AlphaFoldDB" id="A0A967ASP5"/>
<dbReference type="PANTHER" id="PTHR43044:SF2">
    <property type="entry name" value="POLYSULPHIDE REDUCTASE NRFD"/>
    <property type="match status" value="1"/>
</dbReference>
<dbReference type="Proteomes" id="UP000707206">
    <property type="component" value="Unassembled WGS sequence"/>
</dbReference>
<feature type="transmembrane region" description="Helical" evidence="7">
    <location>
        <begin position="234"/>
        <end position="257"/>
    </location>
</feature>
<comment type="caution">
    <text evidence="8">The sequence shown here is derived from an EMBL/GenBank/DDBJ whole genome shotgun (WGS) entry which is preliminary data.</text>
</comment>
<accession>A0A967ASP5</accession>
<feature type="transmembrane region" description="Helical" evidence="7">
    <location>
        <begin position="95"/>
        <end position="113"/>
    </location>
</feature>
<dbReference type="Pfam" id="PF03916">
    <property type="entry name" value="NrfD"/>
    <property type="match status" value="1"/>
</dbReference>
<feature type="transmembrane region" description="Helical" evidence="7">
    <location>
        <begin position="201"/>
        <end position="222"/>
    </location>
</feature>
<feature type="transmembrane region" description="Helical" evidence="7">
    <location>
        <begin position="394"/>
        <end position="415"/>
    </location>
</feature>
<gene>
    <name evidence="8" type="primary">nrfD</name>
    <name evidence="8" type="ORF">FK220_009900</name>
</gene>
<keyword evidence="4 7" id="KW-0812">Transmembrane</keyword>
<feature type="transmembrane region" description="Helical" evidence="7">
    <location>
        <begin position="320"/>
        <end position="338"/>
    </location>
</feature>
<organism evidence="8 9">
    <name type="scientific">Pelagihabitans pacificus</name>
    <dbReference type="NCBI Taxonomy" id="2696054"/>
    <lineage>
        <taxon>Bacteria</taxon>
        <taxon>Pseudomonadati</taxon>
        <taxon>Bacteroidota</taxon>
        <taxon>Flavobacteriia</taxon>
        <taxon>Flavobacteriales</taxon>
        <taxon>Flavobacteriaceae</taxon>
        <taxon>Pelagihabitans</taxon>
    </lineage>
</organism>
<evidence type="ECO:0000256" key="5">
    <source>
        <dbReference type="ARBA" id="ARBA00022989"/>
    </source>
</evidence>
<evidence type="ECO:0000313" key="9">
    <source>
        <dbReference type="Proteomes" id="UP000707206"/>
    </source>
</evidence>
<dbReference type="GO" id="GO:0005886">
    <property type="term" value="C:plasma membrane"/>
    <property type="evidence" value="ECO:0007669"/>
    <property type="project" value="UniProtKB-SubCell"/>
</dbReference>
<dbReference type="InterPro" id="IPR005614">
    <property type="entry name" value="NrfD-like"/>
</dbReference>
<evidence type="ECO:0000256" key="3">
    <source>
        <dbReference type="ARBA" id="ARBA00022475"/>
    </source>
</evidence>
<evidence type="ECO:0000313" key="8">
    <source>
        <dbReference type="EMBL" id="NHF59654.1"/>
    </source>
</evidence>